<feature type="compositionally biased region" description="Pro residues" evidence="1">
    <location>
        <begin position="313"/>
        <end position="334"/>
    </location>
</feature>
<evidence type="ECO:0000313" key="2">
    <source>
        <dbReference type="EMBL" id="KAG7306560.1"/>
    </source>
</evidence>
<protein>
    <submittedName>
        <fullName evidence="2">Uncharacterized protein</fullName>
    </submittedName>
</protein>
<dbReference type="InterPro" id="IPR032675">
    <property type="entry name" value="LRR_dom_sf"/>
</dbReference>
<feature type="region of interest" description="Disordered" evidence="1">
    <location>
        <begin position="349"/>
        <end position="601"/>
    </location>
</feature>
<feature type="compositionally biased region" description="Basic and acidic residues" evidence="1">
    <location>
        <begin position="420"/>
        <end position="429"/>
    </location>
</feature>
<sequence length="925" mass="102489">ELIRERSLWRRLVERSQSTGRARLRWYLRRVLGPQTEAISLRGYAADVVKASVEQDDPLPAPAPVPAEPRAGGSRDVDVPAAYLEEPAHPMRLPATYCIRGTDSRQMPRITWTDADSSSGVRWSVSRPLLQQLTARCPQLTVLALDYCNLDAAEINLSQFPRLLRSLSLEGVKCYNLPVDKSFMFRVHDYLPLLESVNISLCAWVCGAALLPLSKLRSLRVLAARGCKRLAEFVAYASLAARYGFRNLKVLDVRGSPLADSEVSAFGWLPLLEELYCSVQQPDPPPLQNAEVEPELWAWEKEEPEYLKEPLLPEDPLPPLPPRTPTPPPAPRQPPASAVTITLNRRQVDAGHSDAHPVGNANVPGNNEMGEENSEEVERGDAEGNNEIGGESSKEIKEVKRDVKDVAVGADIEMDGGVENNREIKKVEGDATDGANVENNETGDSKAPEIPAEQDDQEAGGGSQEVVEGKANDLRIDPGEHIAGAENEEMEVEPRDLRIDSNHNENDRNNDNTPLIAENKKLTEELSDSKMDEAGPSTSAAADNLDIPGPSYANPPEVKDLSTVRNGLKRKPDVDVYDYDDDDEPVVKKPYGSKDGASTSNGTVQKFVKFRRNCPPVVITKTENGEVKENGLNLVKKEQNGIASATNNEENGDKKQDVENMDEGDKKEEIQPNNAVENGEIQEQNANAIIEANQNGEVNIRNPRHVIIAPVEQQDRDDAQLLIDPHRNEVIDRPRNPPEYEIIEQAPPVQRVEEANNRYHVLYVNVGRQLHAVYQLSADFEVPPNRQMPDQEPRLDIRNIYRQMRFPYVRNVIYGPPTPHIDPSSLITDSALRRFGRSDGEDINYVHIGIPRPGDASTERPSKSRLRILVCTGYSGVTNSSLSHLATAAPDLTLVDVTGTKVNEQGVEAFRILRPDCQVLYGNNT</sequence>
<dbReference type="Proteomes" id="UP000823941">
    <property type="component" value="Chromosome 11"/>
</dbReference>
<feature type="compositionally biased region" description="Basic and acidic residues" evidence="1">
    <location>
        <begin position="467"/>
        <end position="480"/>
    </location>
</feature>
<feature type="region of interest" description="Disordered" evidence="1">
    <location>
        <begin position="55"/>
        <end position="74"/>
    </location>
</feature>
<feature type="compositionally biased region" description="Basic and acidic residues" evidence="1">
    <location>
        <begin position="392"/>
        <end position="405"/>
    </location>
</feature>
<feature type="region of interest" description="Disordered" evidence="1">
    <location>
        <begin position="310"/>
        <end position="336"/>
    </location>
</feature>
<accession>A0ABQ7QNE3</accession>
<proteinExistence type="predicted"/>
<comment type="caution">
    <text evidence="2">The sequence shown here is derived from an EMBL/GenBank/DDBJ whole genome shotgun (WGS) entry which is preliminary data.</text>
</comment>
<gene>
    <name evidence="2" type="ORF">JYU34_007928</name>
</gene>
<feature type="compositionally biased region" description="Basic and acidic residues" evidence="1">
    <location>
        <begin position="651"/>
        <end position="670"/>
    </location>
</feature>
<evidence type="ECO:0000256" key="1">
    <source>
        <dbReference type="SAM" id="MobiDB-lite"/>
    </source>
</evidence>
<organism evidence="2 3">
    <name type="scientific">Plutella xylostella</name>
    <name type="common">Diamondback moth</name>
    <name type="synonym">Plutella maculipennis</name>
    <dbReference type="NCBI Taxonomy" id="51655"/>
    <lineage>
        <taxon>Eukaryota</taxon>
        <taxon>Metazoa</taxon>
        <taxon>Ecdysozoa</taxon>
        <taxon>Arthropoda</taxon>
        <taxon>Hexapoda</taxon>
        <taxon>Insecta</taxon>
        <taxon>Pterygota</taxon>
        <taxon>Neoptera</taxon>
        <taxon>Endopterygota</taxon>
        <taxon>Lepidoptera</taxon>
        <taxon>Glossata</taxon>
        <taxon>Ditrysia</taxon>
        <taxon>Yponomeutoidea</taxon>
        <taxon>Plutellidae</taxon>
        <taxon>Plutella</taxon>
    </lineage>
</organism>
<feature type="compositionally biased region" description="Basic and acidic residues" evidence="1">
    <location>
        <begin position="492"/>
        <end position="510"/>
    </location>
</feature>
<dbReference type="EMBL" id="JAHIBW010000011">
    <property type="protein sequence ID" value="KAG7306560.1"/>
    <property type="molecule type" value="Genomic_DNA"/>
</dbReference>
<dbReference type="Gene3D" id="3.80.10.10">
    <property type="entry name" value="Ribonuclease Inhibitor"/>
    <property type="match status" value="1"/>
</dbReference>
<feature type="region of interest" description="Disordered" evidence="1">
    <location>
        <begin position="641"/>
        <end position="679"/>
    </location>
</feature>
<feature type="compositionally biased region" description="Acidic residues" evidence="1">
    <location>
        <begin position="575"/>
        <end position="584"/>
    </location>
</feature>
<reference evidence="2 3" key="1">
    <citation type="submission" date="2021-06" db="EMBL/GenBank/DDBJ databases">
        <title>A haploid diamondback moth (Plutella xylostella L.) genome assembly resolves 31 chromosomes and identifies a diamide resistance mutation.</title>
        <authorList>
            <person name="Ward C.M."/>
            <person name="Perry K.D."/>
            <person name="Baker G."/>
            <person name="Powis K."/>
            <person name="Heckel D.G."/>
            <person name="Baxter S.W."/>
        </authorList>
    </citation>
    <scope>NUCLEOTIDE SEQUENCE [LARGE SCALE GENOMIC DNA]</scope>
    <source>
        <strain evidence="2 3">LV</strain>
        <tissue evidence="2">Single pupa</tissue>
    </source>
</reference>
<dbReference type="SUPFAM" id="SSF52047">
    <property type="entry name" value="RNI-like"/>
    <property type="match status" value="1"/>
</dbReference>
<feature type="non-terminal residue" evidence="2">
    <location>
        <position position="1"/>
    </location>
</feature>
<feature type="compositionally biased region" description="Basic and acidic residues" evidence="1">
    <location>
        <begin position="518"/>
        <end position="533"/>
    </location>
</feature>
<evidence type="ECO:0000313" key="3">
    <source>
        <dbReference type="Proteomes" id="UP000823941"/>
    </source>
</evidence>
<keyword evidence="3" id="KW-1185">Reference proteome</keyword>
<name>A0ABQ7QNE3_PLUXY</name>